<dbReference type="EMBL" id="BGPR01000147">
    <property type="protein sequence ID" value="GBL99294.1"/>
    <property type="molecule type" value="Genomic_DNA"/>
</dbReference>
<gene>
    <name evidence="2" type="ORF">AVEN_177324_1</name>
</gene>
<keyword evidence="3" id="KW-1185">Reference proteome</keyword>
<dbReference type="AlphaFoldDB" id="A0A4Y2C7J7"/>
<dbReference type="Pfam" id="PF23055">
    <property type="entry name" value="DUF7041"/>
    <property type="match status" value="1"/>
</dbReference>
<evidence type="ECO:0000313" key="3">
    <source>
        <dbReference type="Proteomes" id="UP000499080"/>
    </source>
</evidence>
<dbReference type="PANTHER" id="PTHR33327:SF3">
    <property type="entry name" value="RNA-DIRECTED DNA POLYMERASE"/>
    <property type="match status" value="1"/>
</dbReference>
<sequence length="98" mass="10997">MEETSNVKIPPFNFSVPQLWFIMVEATFEIAVSKPIISSVTKYNYCVAHITSEAAVIVRDVIVCSDRTNPYKHLKEDIVNDAVNPKRKKSDISSPARG</sequence>
<evidence type="ECO:0000313" key="2">
    <source>
        <dbReference type="EMBL" id="GBL99294.1"/>
    </source>
</evidence>
<dbReference type="InterPro" id="IPR055469">
    <property type="entry name" value="DUF7041"/>
</dbReference>
<organism evidence="2 3">
    <name type="scientific">Araneus ventricosus</name>
    <name type="common">Orbweaver spider</name>
    <name type="synonym">Epeira ventricosa</name>
    <dbReference type="NCBI Taxonomy" id="182803"/>
    <lineage>
        <taxon>Eukaryota</taxon>
        <taxon>Metazoa</taxon>
        <taxon>Ecdysozoa</taxon>
        <taxon>Arthropoda</taxon>
        <taxon>Chelicerata</taxon>
        <taxon>Arachnida</taxon>
        <taxon>Araneae</taxon>
        <taxon>Araneomorphae</taxon>
        <taxon>Entelegynae</taxon>
        <taxon>Araneoidea</taxon>
        <taxon>Araneidae</taxon>
        <taxon>Araneus</taxon>
    </lineage>
</organism>
<proteinExistence type="predicted"/>
<comment type="caution">
    <text evidence="2">The sequence shown here is derived from an EMBL/GenBank/DDBJ whole genome shotgun (WGS) entry which is preliminary data.</text>
</comment>
<reference evidence="2 3" key="1">
    <citation type="journal article" date="2019" name="Sci. Rep.">
        <title>Orb-weaving spider Araneus ventricosus genome elucidates the spidroin gene catalogue.</title>
        <authorList>
            <person name="Kono N."/>
            <person name="Nakamura H."/>
            <person name="Ohtoshi R."/>
            <person name="Moran D.A.P."/>
            <person name="Shinohara A."/>
            <person name="Yoshida Y."/>
            <person name="Fujiwara M."/>
            <person name="Mori M."/>
            <person name="Tomita M."/>
            <person name="Arakawa K."/>
        </authorList>
    </citation>
    <scope>NUCLEOTIDE SEQUENCE [LARGE SCALE GENOMIC DNA]</scope>
</reference>
<name>A0A4Y2C7J7_ARAVE</name>
<accession>A0A4Y2C7J7</accession>
<protein>
    <recommendedName>
        <fullName evidence="1">DUF7041 domain-containing protein</fullName>
    </recommendedName>
</protein>
<dbReference type="OrthoDB" id="6415545at2759"/>
<dbReference type="PANTHER" id="PTHR33327">
    <property type="entry name" value="ENDONUCLEASE"/>
    <property type="match status" value="1"/>
</dbReference>
<dbReference type="Proteomes" id="UP000499080">
    <property type="component" value="Unassembled WGS sequence"/>
</dbReference>
<feature type="domain" description="DUF7041" evidence="1">
    <location>
        <begin position="9"/>
        <end position="87"/>
    </location>
</feature>
<evidence type="ECO:0000259" key="1">
    <source>
        <dbReference type="Pfam" id="PF23055"/>
    </source>
</evidence>